<accession>A0AAJ6BQY8</accession>
<evidence type="ECO:0000256" key="1">
    <source>
        <dbReference type="SAM" id="MobiDB-lite"/>
    </source>
</evidence>
<feature type="region of interest" description="Disordered" evidence="1">
    <location>
        <begin position="31"/>
        <end position="90"/>
    </location>
</feature>
<feature type="domain" description="Phasin" evidence="2">
    <location>
        <begin position="167"/>
        <end position="263"/>
    </location>
</feature>
<proteinExistence type="predicted"/>
<dbReference type="Proteomes" id="UP001218362">
    <property type="component" value="Chromosome"/>
</dbReference>
<reference evidence="3" key="1">
    <citation type="submission" date="2023-03" db="EMBL/GenBank/DDBJ databases">
        <title>Andean soil-derived lignocellulolytic bacterial consortium as a source of novel taxa and putative plastic-active enzymes.</title>
        <authorList>
            <person name="Diaz-Garcia L."/>
            <person name="Chuvochina M."/>
            <person name="Feuerriegel G."/>
            <person name="Bunk B."/>
            <person name="Sproer C."/>
            <person name="Streit W.R."/>
            <person name="Rodriguez L.M."/>
            <person name="Overmann J."/>
            <person name="Jimenez D.J."/>
        </authorList>
    </citation>
    <scope>NUCLEOTIDE SEQUENCE</scope>
    <source>
        <strain evidence="3">MAG 26</strain>
    </source>
</reference>
<dbReference type="KEGG" id="acob:P0Y56_07885"/>
<evidence type="ECO:0000259" key="2">
    <source>
        <dbReference type="Pfam" id="PF09361"/>
    </source>
</evidence>
<feature type="compositionally biased region" description="Low complexity" evidence="1">
    <location>
        <begin position="35"/>
        <end position="48"/>
    </location>
</feature>
<organism evidence="3 4">
    <name type="scientific">Candidatus Andeanibacterium colombiense</name>
    <dbReference type="NCBI Taxonomy" id="3121345"/>
    <lineage>
        <taxon>Bacteria</taxon>
        <taxon>Pseudomonadati</taxon>
        <taxon>Pseudomonadota</taxon>
        <taxon>Alphaproteobacteria</taxon>
        <taxon>Sphingomonadales</taxon>
        <taxon>Sphingomonadaceae</taxon>
        <taxon>Candidatus Andeanibacterium</taxon>
    </lineage>
</organism>
<sequence>MADETEKELEAAAKAYAAAAEAVPAKLEPVKVEPAKPAAKASAAQTTPPAEPVASAPLKAEIVKRAPVKKPAPAKAKPKAAKTVPTPEIFPKTKPVAKPLAAKPVKAATTPKALPEATQAPKSLIALKERIMAKTPDFTQTVTDAVADLQTKAKTAYEKSTALAGEATEFAKGNVEAMVESGKIFTEGFKSIGKSYAEEAKSAYETATADFKEIAAIKSPTELFQLQGKLARRNFDAMMAFGSKSSEALVKLASEGFAPLSSRASLAAEKLSKAA</sequence>
<dbReference type="InterPro" id="IPR018968">
    <property type="entry name" value="Phasin"/>
</dbReference>
<evidence type="ECO:0000313" key="3">
    <source>
        <dbReference type="EMBL" id="WEK48203.1"/>
    </source>
</evidence>
<dbReference type="Pfam" id="PF09361">
    <property type="entry name" value="Phasin_2"/>
    <property type="match status" value="1"/>
</dbReference>
<feature type="compositionally biased region" description="Low complexity" evidence="1">
    <location>
        <begin position="69"/>
        <end position="90"/>
    </location>
</feature>
<name>A0AAJ6BQY8_9SPHN</name>
<dbReference type="AlphaFoldDB" id="A0AAJ6BQY8"/>
<gene>
    <name evidence="3" type="ORF">P0Y56_07885</name>
</gene>
<evidence type="ECO:0000313" key="4">
    <source>
        <dbReference type="Proteomes" id="UP001218362"/>
    </source>
</evidence>
<protein>
    <submittedName>
        <fullName evidence="3">Phasin family protein</fullName>
    </submittedName>
</protein>
<dbReference type="EMBL" id="CP119316">
    <property type="protein sequence ID" value="WEK48203.1"/>
    <property type="molecule type" value="Genomic_DNA"/>
</dbReference>